<evidence type="ECO:0000313" key="4">
    <source>
        <dbReference type="Proteomes" id="UP000031928"/>
    </source>
</evidence>
<dbReference type="KEGG" id="cmq:B840_08830"/>
<protein>
    <recommendedName>
        <fullName evidence="2">DUF5067 domain-containing protein</fullName>
    </recommendedName>
</protein>
<dbReference type="EMBL" id="CP007790">
    <property type="protein sequence ID" value="AJK69363.1"/>
    <property type="molecule type" value="Genomic_DNA"/>
</dbReference>
<organism evidence="3 4">
    <name type="scientific">Corynebacterium marinum DSM 44953</name>
    <dbReference type="NCBI Taxonomy" id="1224162"/>
    <lineage>
        <taxon>Bacteria</taxon>
        <taxon>Bacillati</taxon>
        <taxon>Actinomycetota</taxon>
        <taxon>Actinomycetes</taxon>
        <taxon>Mycobacteriales</taxon>
        <taxon>Corynebacteriaceae</taxon>
        <taxon>Corynebacterium</taxon>
    </lineage>
</organism>
<feature type="domain" description="DUF5067" evidence="2">
    <location>
        <begin position="2"/>
        <end position="107"/>
    </location>
</feature>
<proteinExistence type="predicted"/>
<dbReference type="HOGENOM" id="CLU_120878_0_0_11"/>
<reference evidence="3 4" key="1">
    <citation type="submission" date="2014-05" db="EMBL/GenBank/DDBJ databases">
        <title>Complete genome sequence of Corynebacterium marinum DSM 44953.</title>
        <authorList>
            <person name="Schaffert L."/>
            <person name="Albersmeier A."/>
            <person name="Kalinowski J."/>
            <person name="Ruckert C."/>
        </authorList>
    </citation>
    <scope>NUCLEOTIDE SEQUENCE [LARGE SCALE GENOMIC DNA]</scope>
    <source>
        <strain evidence="3 4">DSM 44953</strain>
    </source>
</reference>
<dbReference type="InterPro" id="IPR031989">
    <property type="entry name" value="DUF5067"/>
</dbReference>
<dbReference type="Gene3D" id="2.60.40.1240">
    <property type="match status" value="1"/>
</dbReference>
<accession>A0A0B6TNA4</accession>
<keyword evidence="4" id="KW-1185">Reference proteome</keyword>
<dbReference type="Proteomes" id="UP000031928">
    <property type="component" value="Chromosome"/>
</dbReference>
<dbReference type="AlphaFoldDB" id="A0A0B6TNA4"/>
<evidence type="ECO:0000256" key="1">
    <source>
        <dbReference type="ARBA" id="ARBA00022729"/>
    </source>
</evidence>
<dbReference type="InterPro" id="IPR029050">
    <property type="entry name" value="Immunoprotect_excell_Ig-like"/>
</dbReference>
<sequence length="119" mass="12847">MTIRITDVRKIAVGEPGNEHGDTPVIAFFYDITNKSDEGVTANSKWIFAFDAVQDNDPNIVNKLDVAGHPDPATQDTQSAEIKPGGTISNAVAYELTDETTPVELIADDDLGTQTFPIQ</sequence>
<keyword evidence="1" id="KW-0732">Signal</keyword>
<evidence type="ECO:0000259" key="2">
    <source>
        <dbReference type="Pfam" id="PF16729"/>
    </source>
</evidence>
<gene>
    <name evidence="3" type="ORF">B840_08830</name>
</gene>
<evidence type="ECO:0000313" key="3">
    <source>
        <dbReference type="EMBL" id="AJK69363.1"/>
    </source>
</evidence>
<dbReference type="Pfam" id="PF16729">
    <property type="entry name" value="DUF5067"/>
    <property type="match status" value="1"/>
</dbReference>
<name>A0A0B6TNA4_9CORY</name>